<gene>
    <name evidence="1" type="ORF">LTRI10_LOCUS36662</name>
</gene>
<reference evidence="1 2" key="1">
    <citation type="submission" date="2024-04" db="EMBL/GenBank/DDBJ databases">
        <authorList>
            <person name="Fracassetti M."/>
        </authorList>
    </citation>
    <scope>NUCLEOTIDE SEQUENCE [LARGE SCALE GENOMIC DNA]</scope>
</reference>
<keyword evidence="2" id="KW-1185">Reference proteome</keyword>
<dbReference type="Proteomes" id="UP001497516">
    <property type="component" value="Chromosome 6"/>
</dbReference>
<dbReference type="AlphaFoldDB" id="A0AAV2FDB7"/>
<dbReference type="EMBL" id="OZ034819">
    <property type="protein sequence ID" value="CAL1396284.1"/>
    <property type="molecule type" value="Genomic_DNA"/>
</dbReference>
<evidence type="ECO:0000313" key="2">
    <source>
        <dbReference type="Proteomes" id="UP001497516"/>
    </source>
</evidence>
<organism evidence="1 2">
    <name type="scientific">Linum trigynum</name>
    <dbReference type="NCBI Taxonomy" id="586398"/>
    <lineage>
        <taxon>Eukaryota</taxon>
        <taxon>Viridiplantae</taxon>
        <taxon>Streptophyta</taxon>
        <taxon>Embryophyta</taxon>
        <taxon>Tracheophyta</taxon>
        <taxon>Spermatophyta</taxon>
        <taxon>Magnoliopsida</taxon>
        <taxon>eudicotyledons</taxon>
        <taxon>Gunneridae</taxon>
        <taxon>Pentapetalae</taxon>
        <taxon>rosids</taxon>
        <taxon>fabids</taxon>
        <taxon>Malpighiales</taxon>
        <taxon>Linaceae</taxon>
        <taxon>Linum</taxon>
    </lineage>
</organism>
<protein>
    <submittedName>
        <fullName evidence="1">Uncharacterized protein</fullName>
    </submittedName>
</protein>
<evidence type="ECO:0000313" key="1">
    <source>
        <dbReference type="EMBL" id="CAL1396284.1"/>
    </source>
</evidence>
<proteinExistence type="predicted"/>
<accession>A0AAV2FDB7</accession>
<sequence>MHLLVRRDFIYTLLDGVSGSELQPDIAGESRFGMGNRHATARREGCRLHRLVLDYLDAAEAAVVVIDSAVPVARLPMMGVQEVRQPSITRIHLLEMLFS</sequence>
<name>A0AAV2FDB7_9ROSI</name>